<dbReference type="Proteomes" id="UP000240830">
    <property type="component" value="Unassembled WGS sequence"/>
</dbReference>
<dbReference type="InterPro" id="IPR016162">
    <property type="entry name" value="Ald_DH_N"/>
</dbReference>
<name>A0A2H9THL0_9FUNG</name>
<dbReference type="InterPro" id="IPR015590">
    <property type="entry name" value="Aldehyde_DH_dom"/>
</dbReference>
<dbReference type="AlphaFoldDB" id="A0A2H9THL0"/>
<evidence type="ECO:0000313" key="4">
    <source>
        <dbReference type="Proteomes" id="UP000240830"/>
    </source>
</evidence>
<gene>
    <name evidence="3" type="ORF">PSACC_02939</name>
</gene>
<dbReference type="Pfam" id="PF00171">
    <property type="entry name" value="Aldedh"/>
    <property type="match status" value="1"/>
</dbReference>
<dbReference type="InterPro" id="IPR016163">
    <property type="entry name" value="Ald_DH_C"/>
</dbReference>
<dbReference type="Gene3D" id="3.40.605.10">
    <property type="entry name" value="Aldehyde Dehydrogenase, Chain A, domain 1"/>
    <property type="match status" value="1"/>
</dbReference>
<reference evidence="3 4" key="1">
    <citation type="submission" date="2016-10" db="EMBL/GenBank/DDBJ databases">
        <title>The genome of Paramicrosporidium saccamoebae is the missing link in understanding Cryptomycota and Microsporidia evolution.</title>
        <authorList>
            <person name="Quandt C.A."/>
            <person name="Beaudet D."/>
            <person name="Corsaro D."/>
            <person name="Michel R."/>
            <person name="Corradi N."/>
            <person name="James T."/>
        </authorList>
    </citation>
    <scope>NUCLEOTIDE SEQUENCE [LARGE SCALE GENOMIC DNA]</scope>
    <source>
        <strain evidence="3 4">KSL3</strain>
    </source>
</reference>
<dbReference type="OrthoDB" id="310895at2759"/>
<dbReference type="PANTHER" id="PTHR11699">
    <property type="entry name" value="ALDEHYDE DEHYDROGENASE-RELATED"/>
    <property type="match status" value="1"/>
</dbReference>
<dbReference type="InterPro" id="IPR016161">
    <property type="entry name" value="Ald_DH/histidinol_DH"/>
</dbReference>
<evidence type="ECO:0000259" key="2">
    <source>
        <dbReference type="Pfam" id="PF00171"/>
    </source>
</evidence>
<comment type="caution">
    <text evidence="3">The sequence shown here is derived from an EMBL/GenBank/DDBJ whole genome shotgun (WGS) entry which is preliminary data.</text>
</comment>
<dbReference type="STRING" id="1246581.A0A2H9THL0"/>
<protein>
    <recommendedName>
        <fullName evidence="2">Aldehyde dehydrogenase domain-containing protein</fullName>
    </recommendedName>
</protein>
<comment type="similarity">
    <text evidence="1">Belongs to the aldehyde dehydrogenase family.</text>
</comment>
<sequence length="430" mass="46681">MVNSSSFDIISPIDGSIVKTVLHTTNVDEILEISHAKQKEWQSLSVDKRVSILRGGVNRLVEAEAKLSAELTALIGRPIRYTPGEIQGFAYRANYLLELATEQLKETAVEESDTYKLSIRKEPVGTVLIIGAWNYPYLVVVNTLIPALAAGNAVIIKHATQTAPVGDSIRDAFVQGGLPPGLLESVHLSNENTEALAVHPKINYISLVGSIRAGQAVASRSTSRKSDFIKVSLELGGCDAAYVRHDVDLTKAASALADGAFFNSGQSCCGIQRIFVHESKFDAFVSLFESAMQDYKLGDPRNPATLLGPVVTEDAAKNIMLALSDQQGSSRVLRLQVPPEFSVNPTFLAPVAFIEPKRDSTILTTEVFGPNVAICRVTSDEEAIVRINETPYGLTTSIWTSDPSFVEGNAHLFDSGSVYMNKCDWLRINV</sequence>
<dbReference type="Gene3D" id="3.40.309.10">
    <property type="entry name" value="Aldehyde Dehydrogenase, Chain A, domain 2"/>
    <property type="match status" value="1"/>
</dbReference>
<feature type="domain" description="Aldehyde dehydrogenase" evidence="2">
    <location>
        <begin position="4"/>
        <end position="423"/>
    </location>
</feature>
<keyword evidence="4" id="KW-1185">Reference proteome</keyword>
<dbReference type="GO" id="GO:0016620">
    <property type="term" value="F:oxidoreductase activity, acting on the aldehyde or oxo group of donors, NAD or NADP as acceptor"/>
    <property type="evidence" value="ECO:0007669"/>
    <property type="project" value="InterPro"/>
</dbReference>
<proteinExistence type="inferred from homology"/>
<evidence type="ECO:0000256" key="1">
    <source>
        <dbReference type="ARBA" id="ARBA00009986"/>
    </source>
</evidence>
<accession>A0A2H9THL0</accession>
<dbReference type="SUPFAM" id="SSF53720">
    <property type="entry name" value="ALDH-like"/>
    <property type="match status" value="1"/>
</dbReference>
<organism evidence="3 4">
    <name type="scientific">Paramicrosporidium saccamoebae</name>
    <dbReference type="NCBI Taxonomy" id="1246581"/>
    <lineage>
        <taxon>Eukaryota</taxon>
        <taxon>Fungi</taxon>
        <taxon>Fungi incertae sedis</taxon>
        <taxon>Cryptomycota</taxon>
        <taxon>Cryptomycota incertae sedis</taxon>
        <taxon>Paramicrosporidium</taxon>
    </lineage>
</organism>
<evidence type="ECO:0000313" key="3">
    <source>
        <dbReference type="EMBL" id="PJF17244.1"/>
    </source>
</evidence>
<dbReference type="EMBL" id="MTSL01000183">
    <property type="protein sequence ID" value="PJF17244.1"/>
    <property type="molecule type" value="Genomic_DNA"/>
</dbReference>